<dbReference type="Gene3D" id="3.40.50.2300">
    <property type="match status" value="1"/>
</dbReference>
<dbReference type="EMBL" id="JAJNDB010000004">
    <property type="protein sequence ID" value="MCD2195785.1"/>
    <property type="molecule type" value="Genomic_DNA"/>
</dbReference>
<evidence type="ECO:0000256" key="8">
    <source>
        <dbReference type="PROSITE-ProRule" id="PRU01091"/>
    </source>
</evidence>
<dbReference type="Gene3D" id="1.10.10.10">
    <property type="entry name" value="Winged helix-like DNA-binding domain superfamily/Winged helix DNA-binding domain"/>
    <property type="match status" value="1"/>
</dbReference>
<dbReference type="InterPro" id="IPR011006">
    <property type="entry name" value="CheY-like_superfamily"/>
</dbReference>
<dbReference type="CDD" id="cd19935">
    <property type="entry name" value="REC_OmpR_CusR-like"/>
    <property type="match status" value="1"/>
</dbReference>
<gene>
    <name evidence="11" type="ORF">LQ327_20645</name>
</gene>
<keyword evidence="12" id="KW-1185">Reference proteome</keyword>
<evidence type="ECO:0000256" key="1">
    <source>
        <dbReference type="ARBA" id="ARBA00004496"/>
    </source>
</evidence>
<keyword evidence="5 8" id="KW-0238">DNA-binding</keyword>
<dbReference type="RefSeq" id="WP_230737219.1">
    <property type="nucleotide sequence ID" value="NZ_JAJNDB010000004.1"/>
</dbReference>
<evidence type="ECO:0000256" key="2">
    <source>
        <dbReference type="ARBA" id="ARBA00022553"/>
    </source>
</evidence>
<dbReference type="SMART" id="SM00448">
    <property type="entry name" value="REC"/>
    <property type="match status" value="1"/>
</dbReference>
<feature type="DNA-binding region" description="OmpR/PhoB-type" evidence="8">
    <location>
        <begin position="124"/>
        <end position="222"/>
    </location>
</feature>
<feature type="modified residue" description="4-aspartylphosphate" evidence="7">
    <location>
        <position position="51"/>
    </location>
</feature>
<dbReference type="InterPro" id="IPR001789">
    <property type="entry name" value="Sig_transdc_resp-reg_receiver"/>
</dbReference>
<dbReference type="InterPro" id="IPR039420">
    <property type="entry name" value="WalR-like"/>
</dbReference>
<keyword evidence="2 7" id="KW-0597">Phosphoprotein</keyword>
<evidence type="ECO:0000256" key="3">
    <source>
        <dbReference type="ARBA" id="ARBA00023012"/>
    </source>
</evidence>
<name>A0ABS8PE80_9PSEU</name>
<dbReference type="CDD" id="cd00383">
    <property type="entry name" value="trans_reg_C"/>
    <property type="match status" value="1"/>
</dbReference>
<dbReference type="Proteomes" id="UP001199469">
    <property type="component" value="Unassembled WGS sequence"/>
</dbReference>
<reference evidence="11 12" key="1">
    <citation type="submission" date="2021-11" db="EMBL/GenBank/DDBJ databases">
        <title>Draft genome sequence of Actinomycetospora sp. SF1 isolated from the rhizosphere soil.</title>
        <authorList>
            <person name="Duangmal K."/>
            <person name="Chantavorakit T."/>
        </authorList>
    </citation>
    <scope>NUCLEOTIDE SEQUENCE [LARGE SCALE GENOMIC DNA]</scope>
    <source>
        <strain evidence="11 12">TBRC 5722</strain>
    </source>
</reference>
<comment type="subcellular location">
    <subcellularLocation>
        <location evidence="1">Cytoplasm</location>
    </subcellularLocation>
</comment>
<comment type="caution">
    <text evidence="11">The sequence shown here is derived from an EMBL/GenBank/DDBJ whole genome shotgun (WGS) entry which is preliminary data.</text>
</comment>
<evidence type="ECO:0000256" key="6">
    <source>
        <dbReference type="ARBA" id="ARBA00023163"/>
    </source>
</evidence>
<dbReference type="PANTHER" id="PTHR48111">
    <property type="entry name" value="REGULATOR OF RPOS"/>
    <property type="match status" value="1"/>
</dbReference>
<dbReference type="PROSITE" id="PS50110">
    <property type="entry name" value="RESPONSE_REGULATORY"/>
    <property type="match status" value="1"/>
</dbReference>
<evidence type="ECO:0000259" key="10">
    <source>
        <dbReference type="PROSITE" id="PS51755"/>
    </source>
</evidence>
<evidence type="ECO:0000313" key="12">
    <source>
        <dbReference type="Proteomes" id="UP001199469"/>
    </source>
</evidence>
<evidence type="ECO:0000313" key="11">
    <source>
        <dbReference type="EMBL" id="MCD2195785.1"/>
    </source>
</evidence>
<proteinExistence type="predicted"/>
<dbReference type="SUPFAM" id="SSF52172">
    <property type="entry name" value="CheY-like"/>
    <property type="match status" value="1"/>
</dbReference>
<organism evidence="11 12">
    <name type="scientific">Actinomycetospora endophytica</name>
    <dbReference type="NCBI Taxonomy" id="2291215"/>
    <lineage>
        <taxon>Bacteria</taxon>
        <taxon>Bacillati</taxon>
        <taxon>Actinomycetota</taxon>
        <taxon>Actinomycetes</taxon>
        <taxon>Pseudonocardiales</taxon>
        <taxon>Pseudonocardiaceae</taxon>
        <taxon>Actinomycetospora</taxon>
    </lineage>
</organism>
<dbReference type="PROSITE" id="PS51755">
    <property type="entry name" value="OMPR_PHOB"/>
    <property type="match status" value="1"/>
</dbReference>
<dbReference type="Gene3D" id="6.10.250.690">
    <property type="match status" value="1"/>
</dbReference>
<feature type="domain" description="OmpR/PhoB-type" evidence="10">
    <location>
        <begin position="124"/>
        <end position="222"/>
    </location>
</feature>
<sequence length="234" mass="26229">MRVLVVEDEVRMAALIRRGLEEDGYAVDIATTGPDGLWQAGEFGYDAIVLDVMLPGADGFEVCRQLRESGRWSPILMLTARDGVDDRIRGLDVGADDYLTKPFSFGELAARVRALIRRGGVDRPTVLRVGDLVLDPASRRAWRGDDELALSTKEFALLELFLRHPDQVLSRTTILEHVWDFAYDGVSNIIDQYVSYLRRKIDKPYGSELLETVRGAGYRLRAPDPERPAPTPGR</sequence>
<feature type="domain" description="Response regulatory" evidence="9">
    <location>
        <begin position="2"/>
        <end position="116"/>
    </location>
</feature>
<dbReference type="InterPro" id="IPR001867">
    <property type="entry name" value="OmpR/PhoB-type_DNA-bd"/>
</dbReference>
<evidence type="ECO:0000259" key="9">
    <source>
        <dbReference type="PROSITE" id="PS50110"/>
    </source>
</evidence>
<evidence type="ECO:0000256" key="5">
    <source>
        <dbReference type="ARBA" id="ARBA00023125"/>
    </source>
</evidence>
<dbReference type="SMART" id="SM00862">
    <property type="entry name" value="Trans_reg_C"/>
    <property type="match status" value="1"/>
</dbReference>
<dbReference type="InterPro" id="IPR036388">
    <property type="entry name" value="WH-like_DNA-bd_sf"/>
</dbReference>
<keyword evidence="4" id="KW-0805">Transcription regulation</keyword>
<evidence type="ECO:0000256" key="4">
    <source>
        <dbReference type="ARBA" id="ARBA00023015"/>
    </source>
</evidence>
<evidence type="ECO:0000256" key="7">
    <source>
        <dbReference type="PROSITE-ProRule" id="PRU00169"/>
    </source>
</evidence>
<dbReference type="PANTHER" id="PTHR48111:SF22">
    <property type="entry name" value="REGULATOR OF RPOS"/>
    <property type="match status" value="1"/>
</dbReference>
<keyword evidence="3" id="KW-0902">Two-component regulatory system</keyword>
<dbReference type="Pfam" id="PF00486">
    <property type="entry name" value="Trans_reg_C"/>
    <property type="match status" value="1"/>
</dbReference>
<protein>
    <submittedName>
        <fullName evidence="11">Response regulator transcription factor</fullName>
    </submittedName>
</protein>
<keyword evidence="6" id="KW-0804">Transcription</keyword>
<dbReference type="Pfam" id="PF00072">
    <property type="entry name" value="Response_reg"/>
    <property type="match status" value="1"/>
</dbReference>
<accession>A0ABS8PE80</accession>